<reference evidence="6 7" key="1">
    <citation type="submission" date="2020-10" db="EMBL/GenBank/DDBJ databases">
        <title>Mouse Oral microbiota.</title>
        <authorList>
            <person name="Joseph S."/>
            <person name="Aduse-Opoku J."/>
        </authorList>
    </citation>
    <scope>NUCLEOTIDE SEQUENCE [LARGE SCALE GENOMIC DNA]</scope>
    <source>
        <strain evidence="6 7">19428wE5_W307</strain>
    </source>
</reference>
<feature type="domain" description="Heparinase II/III-like C-terminal" evidence="5">
    <location>
        <begin position="310"/>
        <end position="514"/>
    </location>
</feature>
<keyword evidence="7" id="KW-1185">Reference proteome</keyword>
<evidence type="ECO:0000256" key="2">
    <source>
        <dbReference type="ARBA" id="ARBA00022729"/>
    </source>
</evidence>
<evidence type="ECO:0000256" key="1">
    <source>
        <dbReference type="ARBA" id="ARBA00004418"/>
    </source>
</evidence>
<organism evidence="6 7">
    <name type="scientific">Jeotgalicoccus nanhaiensis</name>
    <dbReference type="NCBI Taxonomy" id="568603"/>
    <lineage>
        <taxon>Bacteria</taxon>
        <taxon>Bacillati</taxon>
        <taxon>Bacillota</taxon>
        <taxon>Bacilli</taxon>
        <taxon>Bacillales</taxon>
        <taxon>Staphylococcaceae</taxon>
        <taxon>Jeotgalicoccus</taxon>
    </lineage>
</organism>
<evidence type="ECO:0000256" key="4">
    <source>
        <dbReference type="ARBA" id="ARBA00023239"/>
    </source>
</evidence>
<dbReference type="EMBL" id="JADGLW010000002">
    <property type="protein sequence ID" value="MBF0753095.1"/>
    <property type="molecule type" value="Genomic_DNA"/>
</dbReference>
<proteinExistence type="predicted"/>
<keyword evidence="4" id="KW-0456">Lyase</keyword>
<name>A0ABR9XWI2_9STAP</name>
<dbReference type="PANTHER" id="PTHR39210">
    <property type="entry name" value="HEPARIN-SULFATE LYASE"/>
    <property type="match status" value="1"/>
</dbReference>
<dbReference type="PANTHER" id="PTHR39210:SF1">
    <property type="entry name" value="HEPARIN-SULFATE LYASE"/>
    <property type="match status" value="1"/>
</dbReference>
<protein>
    <submittedName>
        <fullName evidence="6">Heparinase II/III family protein</fullName>
    </submittedName>
</protein>
<evidence type="ECO:0000313" key="6">
    <source>
        <dbReference type="EMBL" id="MBF0753095.1"/>
    </source>
</evidence>
<accession>A0ABR9XWI2</accession>
<comment type="subcellular location">
    <subcellularLocation>
        <location evidence="1">Periplasm</location>
    </subcellularLocation>
</comment>
<sequence length="660" mass="78764">MDLKNIIFNHLELKISNQYAMKVAKRILDDILIIRVGHVPDNIELSPDYLIFNNNFNWHIDIGEKTNMAMFHLNTLEPIKYLLQAYEIDNNDKYLYKAIEILEAWNNNLIEDKESTYTWYDHCVSERTLIIILLKINLNNRNINDYNTFIHTLLSKHQLYLADSDNHSLGNHGLMIDRSLYILTKYLNNNDSYVLLAKKRIRRLFDISFTKNGINTENSISYHLFNMDLYLIIEYELLNYFEDSIGEDFKKRIEAAFNYIAIFTQNNTKFPNIGDGERYDLKQLYSRRMGETYQSYIPKMLKRNEEQKNFYFPDEGIFYYKQDKRFFSFISGKLYNNHKHGDDLSFTYSFDEDDILVDCGTYTYQKGEFRKHFMSARSHNGLIVENKSYPFLSKELSKIGLIHFEENDEYTYVVGKNDLYESVNINRHIIITKLNSIIIYDELISDFSQLVSQNFNLHPDFNESIAFESDNLYKVTHPMSKRELVIKQHQPTNIQCKIGDIEKADYGIYSERFHKISPIKNVQFDTHENIFLTSIQYGRNNSEITVQKNDNHISIVEENLSLVIKLYQNSRELNKLSFIKEKKIDGKRFSFECIHNYNFENPQYAWYIYKDGKIFDKKWYSESNILNYKFVENGKYRIQYYILDKLSNEKIIKWHNGIYI</sequence>
<evidence type="ECO:0000259" key="5">
    <source>
        <dbReference type="Pfam" id="PF07940"/>
    </source>
</evidence>
<dbReference type="Gene3D" id="1.50.10.100">
    <property type="entry name" value="Chondroitin AC/alginate lyase"/>
    <property type="match status" value="1"/>
</dbReference>
<evidence type="ECO:0000313" key="7">
    <source>
        <dbReference type="Proteomes" id="UP000647980"/>
    </source>
</evidence>
<dbReference type="Pfam" id="PF07940">
    <property type="entry name" value="Hepar_II_III_C"/>
    <property type="match status" value="1"/>
</dbReference>
<dbReference type="Proteomes" id="UP000647980">
    <property type="component" value="Unassembled WGS sequence"/>
</dbReference>
<keyword evidence="3" id="KW-0574">Periplasm</keyword>
<gene>
    <name evidence="6" type="ORF">IR135_02330</name>
</gene>
<dbReference type="RefSeq" id="WP_135096386.1">
    <property type="nucleotide sequence ID" value="NZ_JADGLW010000002.1"/>
</dbReference>
<evidence type="ECO:0000256" key="3">
    <source>
        <dbReference type="ARBA" id="ARBA00022764"/>
    </source>
</evidence>
<dbReference type="InterPro" id="IPR008929">
    <property type="entry name" value="Chondroitin_lyas"/>
</dbReference>
<dbReference type="SUPFAM" id="SSF48230">
    <property type="entry name" value="Chondroitin AC/alginate lyase"/>
    <property type="match status" value="1"/>
</dbReference>
<dbReference type="InterPro" id="IPR012480">
    <property type="entry name" value="Hepar_II_III_C"/>
</dbReference>
<dbReference type="Gene3D" id="2.70.98.70">
    <property type="match status" value="1"/>
</dbReference>
<comment type="caution">
    <text evidence="6">The sequence shown here is derived from an EMBL/GenBank/DDBJ whole genome shotgun (WGS) entry which is preliminary data.</text>
</comment>
<keyword evidence="2" id="KW-0732">Signal</keyword>